<reference evidence="2" key="1">
    <citation type="journal article" date="2007" name="BMC Evol. Biol.">
        <title>Evolution of rhodopsin ion pumps in haloarchaea.</title>
        <authorList>
            <person name="Sharma A.K."/>
            <person name="Walsh D.A."/>
            <person name="Bapteste E."/>
            <person name="Rodriguez-Valera F."/>
            <person name="Ford Doolittle W."/>
            <person name="Papke R.T."/>
        </authorList>
    </citation>
    <scope>NUCLEOTIDE SEQUENCE</scope>
</reference>
<protein>
    <submittedName>
        <fullName evidence="2">Bacteriorhodopsin-associated protein</fullName>
    </submittedName>
</protein>
<dbReference type="AlphaFoldDB" id="A7U0U2"/>
<accession>A7U0U2</accession>
<organism evidence="2">
    <name type="scientific">uncultured haloarchaeon FLAS10H9</name>
    <dbReference type="NCBI Taxonomy" id="447098"/>
    <lineage>
        <taxon>Archaea</taxon>
        <taxon>Methanobacteriati</taxon>
        <taxon>Methanobacteriota</taxon>
        <taxon>Stenosarchaea group</taxon>
        <taxon>Halobacteria</taxon>
        <taxon>Halobacteriales</taxon>
        <taxon>Halobacteriaceae</taxon>
        <taxon>environmental samples</taxon>
    </lineage>
</organism>
<keyword evidence="1" id="KW-0812">Transmembrane</keyword>
<feature type="transmembrane region" description="Helical" evidence="1">
    <location>
        <begin position="28"/>
        <end position="49"/>
    </location>
</feature>
<feature type="transmembrane region" description="Helical" evidence="1">
    <location>
        <begin position="55"/>
        <end position="83"/>
    </location>
</feature>
<gene>
    <name evidence="2" type="primary">FLAS10H9.14</name>
</gene>
<sequence>MLSASDLDPDPDADQPVETTVETLNTRALIGLIVSLTVGVAGLFVLPALQSAFGLTFGVAFGLILAVELLSFVGVAVSIFRLYQTRTFD</sequence>
<proteinExistence type="predicted"/>
<dbReference type="EMBL" id="EF558547">
    <property type="protein sequence ID" value="ABT17373.1"/>
    <property type="molecule type" value="Genomic_DNA"/>
</dbReference>
<keyword evidence="1" id="KW-0472">Membrane</keyword>
<evidence type="ECO:0000256" key="1">
    <source>
        <dbReference type="SAM" id="Phobius"/>
    </source>
</evidence>
<name>A7U0U2_9EURY</name>
<evidence type="ECO:0000313" key="2">
    <source>
        <dbReference type="EMBL" id="ABT17373.1"/>
    </source>
</evidence>
<keyword evidence="1" id="KW-1133">Transmembrane helix</keyword>